<dbReference type="EMBL" id="JAVRJZ010000019">
    <property type="protein sequence ID" value="KAK2707235.1"/>
    <property type="molecule type" value="Genomic_DNA"/>
</dbReference>
<evidence type="ECO:0000313" key="3">
    <source>
        <dbReference type="EMBL" id="KAK2707235.1"/>
    </source>
</evidence>
<dbReference type="AlphaFoldDB" id="A0AA88L481"/>
<protein>
    <submittedName>
        <fullName evidence="3">Uncharacterized protein</fullName>
    </submittedName>
</protein>
<organism evidence="3 4">
    <name type="scientific">Artemia franciscana</name>
    <name type="common">Brine shrimp</name>
    <name type="synonym">Artemia sanfranciscana</name>
    <dbReference type="NCBI Taxonomy" id="6661"/>
    <lineage>
        <taxon>Eukaryota</taxon>
        <taxon>Metazoa</taxon>
        <taxon>Ecdysozoa</taxon>
        <taxon>Arthropoda</taxon>
        <taxon>Crustacea</taxon>
        <taxon>Branchiopoda</taxon>
        <taxon>Anostraca</taxon>
        <taxon>Artemiidae</taxon>
        <taxon>Artemia</taxon>
    </lineage>
</organism>
<evidence type="ECO:0000313" key="4">
    <source>
        <dbReference type="Proteomes" id="UP001187531"/>
    </source>
</evidence>
<dbReference type="Proteomes" id="UP001187531">
    <property type="component" value="Unassembled WGS sequence"/>
</dbReference>
<comment type="caution">
    <text evidence="3">The sequence shown here is derived from an EMBL/GenBank/DDBJ whole genome shotgun (WGS) entry which is preliminary data.</text>
</comment>
<proteinExistence type="predicted"/>
<reference evidence="3" key="1">
    <citation type="submission" date="2023-07" db="EMBL/GenBank/DDBJ databases">
        <title>Chromosome-level genome assembly of Artemia franciscana.</title>
        <authorList>
            <person name="Jo E."/>
        </authorList>
    </citation>
    <scope>NUCLEOTIDE SEQUENCE</scope>
    <source>
        <tissue evidence="3">Whole body</tissue>
    </source>
</reference>
<name>A0AA88L481_ARTSF</name>
<feature type="domain" description="EH" evidence="1">
    <location>
        <begin position="4"/>
        <end position="23"/>
    </location>
</feature>
<dbReference type="Pfam" id="PF18150">
    <property type="entry name" value="DUF5600"/>
    <property type="match status" value="1"/>
</dbReference>
<dbReference type="InterPro" id="IPR031692">
    <property type="entry name" value="EHD_N"/>
</dbReference>
<gene>
    <name evidence="3" type="ORF">QYM36_015051</name>
</gene>
<accession>A0AA88L481</accession>
<keyword evidence="4" id="KW-1185">Reference proteome</keyword>
<feature type="domain" description="DUF5600" evidence="2">
    <location>
        <begin position="185"/>
        <end position="286"/>
    </location>
</feature>
<dbReference type="Pfam" id="PF16880">
    <property type="entry name" value="EHD_N"/>
    <property type="match status" value="1"/>
</dbReference>
<evidence type="ECO:0000259" key="2">
    <source>
        <dbReference type="Pfam" id="PF18150"/>
    </source>
</evidence>
<sequence length="379" mass="44518">MDDLKAIYDKKILPVERKYFFHQRSPTFDKKVKIVMIDCHKKIKEEFIVSLLGEDYRTSQDFNVVIYDENTLDNLTLGDPVITESDIILIFLPFQKLDTPSFEIFRIFNDYSKKIKIIIDIEGRDLKKSQLENVCIQVTWKFGKIFKHQPTIFCYEESKPKSEPRFELEETRIRKLLFSLSMNANKRKITEIGKRARVAKTHAFLIHELGKKFDGSDSEKKRQIKHIDWFYKKVARKYKIDADDFPDKMLMQEKLRNLDFAGFPRLDKDLISKLDLALSKDLPELMRDRAFDNIDCIILFRTLLGTGIPPPFLRVLLSMYCLTSNVIKIAGSGISRVIFYCKWCKTRWIPSNIGQKMEPSYFEDGESRKSSNCNAVQEQ</sequence>
<dbReference type="InterPro" id="IPR040990">
    <property type="entry name" value="DUF5600"/>
</dbReference>
<dbReference type="Gene3D" id="1.10.268.20">
    <property type="match status" value="1"/>
</dbReference>
<evidence type="ECO:0000259" key="1">
    <source>
        <dbReference type="Pfam" id="PF16880"/>
    </source>
</evidence>